<comment type="subcellular location">
    <subcellularLocation>
        <location evidence="1">Cell membrane</location>
        <topology evidence="1">Multi-pass membrane protein</topology>
    </subcellularLocation>
</comment>
<dbReference type="AlphaFoldDB" id="A0A9W6ZGU1"/>
<keyword evidence="5 8" id="KW-1133">Transmembrane helix</keyword>
<evidence type="ECO:0000256" key="5">
    <source>
        <dbReference type="ARBA" id="ARBA00022989"/>
    </source>
</evidence>
<dbReference type="PIRSF" id="PIRSF006060">
    <property type="entry name" value="AA_transporter"/>
    <property type="match status" value="1"/>
</dbReference>
<evidence type="ECO:0000256" key="4">
    <source>
        <dbReference type="ARBA" id="ARBA00022692"/>
    </source>
</evidence>
<reference evidence="9" key="1">
    <citation type="submission" date="2022-07" db="EMBL/GenBank/DDBJ databases">
        <title>Genome analysis of Parmales, a sister group of diatoms, reveals the evolutionary specialization of diatoms from phago-mixotrophs to photoautotrophs.</title>
        <authorList>
            <person name="Ban H."/>
            <person name="Sato S."/>
            <person name="Yoshikawa S."/>
            <person name="Kazumasa Y."/>
            <person name="Nakamura Y."/>
            <person name="Ichinomiya M."/>
            <person name="Saitoh K."/>
            <person name="Sato N."/>
            <person name="Blanc-Mathieu R."/>
            <person name="Endo H."/>
            <person name="Kuwata A."/>
            <person name="Ogata H."/>
        </authorList>
    </citation>
    <scope>NUCLEOTIDE SEQUENCE</scope>
</reference>
<dbReference type="PANTHER" id="PTHR45826">
    <property type="entry name" value="POLYAMINE TRANSPORTER PUT1"/>
    <property type="match status" value="1"/>
</dbReference>
<name>A0A9W6ZGU1_9STRA</name>
<feature type="non-terminal residue" evidence="9">
    <location>
        <position position="379"/>
    </location>
</feature>
<feature type="transmembrane region" description="Helical" evidence="8">
    <location>
        <begin position="123"/>
        <end position="141"/>
    </location>
</feature>
<evidence type="ECO:0000313" key="9">
    <source>
        <dbReference type="EMBL" id="GMH51881.1"/>
    </source>
</evidence>
<keyword evidence="4 8" id="KW-0812">Transmembrane</keyword>
<accession>A0A9W6ZGU1</accession>
<dbReference type="EMBL" id="BRXZ01003295">
    <property type="protein sequence ID" value="GMH51881.1"/>
    <property type="molecule type" value="Genomic_DNA"/>
</dbReference>
<feature type="transmembrane region" description="Helical" evidence="8">
    <location>
        <begin position="318"/>
        <end position="337"/>
    </location>
</feature>
<dbReference type="OrthoDB" id="5982228at2759"/>
<keyword evidence="10" id="KW-1185">Reference proteome</keyword>
<evidence type="ECO:0000256" key="2">
    <source>
        <dbReference type="ARBA" id="ARBA00022448"/>
    </source>
</evidence>
<dbReference type="PANTHER" id="PTHR45826:SF2">
    <property type="entry name" value="AMINO ACID TRANSPORTER"/>
    <property type="match status" value="1"/>
</dbReference>
<feature type="transmembrane region" description="Helical" evidence="8">
    <location>
        <begin position="268"/>
        <end position="290"/>
    </location>
</feature>
<proteinExistence type="inferred from homology"/>
<keyword evidence="6 8" id="KW-0472">Membrane</keyword>
<feature type="transmembrane region" description="Helical" evidence="8">
    <location>
        <begin position="147"/>
        <end position="167"/>
    </location>
</feature>
<dbReference type="InterPro" id="IPR044566">
    <property type="entry name" value="RMV1-like"/>
</dbReference>
<protein>
    <recommendedName>
        <fullName evidence="11">Amino acid transporter</fullName>
    </recommendedName>
</protein>
<evidence type="ECO:0000256" key="3">
    <source>
        <dbReference type="ARBA" id="ARBA00022475"/>
    </source>
</evidence>
<gene>
    <name evidence="9" type="ORF">TrRE_jg7813</name>
</gene>
<keyword evidence="2" id="KW-0813">Transport</keyword>
<evidence type="ECO:0000256" key="1">
    <source>
        <dbReference type="ARBA" id="ARBA00004651"/>
    </source>
</evidence>
<evidence type="ECO:0000256" key="6">
    <source>
        <dbReference type="ARBA" id="ARBA00023136"/>
    </source>
</evidence>
<dbReference type="Proteomes" id="UP001165082">
    <property type="component" value="Unassembled WGS sequence"/>
</dbReference>
<feature type="transmembrane region" description="Helical" evidence="8">
    <location>
        <begin position="225"/>
        <end position="248"/>
    </location>
</feature>
<organism evidence="9 10">
    <name type="scientific">Triparma retinervis</name>
    <dbReference type="NCBI Taxonomy" id="2557542"/>
    <lineage>
        <taxon>Eukaryota</taxon>
        <taxon>Sar</taxon>
        <taxon>Stramenopiles</taxon>
        <taxon>Ochrophyta</taxon>
        <taxon>Bolidophyceae</taxon>
        <taxon>Parmales</taxon>
        <taxon>Triparmaceae</taxon>
        <taxon>Triparma</taxon>
    </lineage>
</organism>
<evidence type="ECO:0000313" key="10">
    <source>
        <dbReference type="Proteomes" id="UP001165082"/>
    </source>
</evidence>
<comment type="caution">
    <text evidence="9">The sequence shown here is derived from an EMBL/GenBank/DDBJ whole genome shotgun (WGS) entry which is preliminary data.</text>
</comment>
<dbReference type="Pfam" id="PF13520">
    <property type="entry name" value="AA_permease_2"/>
    <property type="match status" value="1"/>
</dbReference>
<feature type="transmembrane region" description="Helical" evidence="8">
    <location>
        <begin position="349"/>
        <end position="367"/>
    </location>
</feature>
<dbReference type="InterPro" id="IPR002293">
    <property type="entry name" value="AA/rel_permease1"/>
</dbReference>
<dbReference type="Gene3D" id="1.20.1740.10">
    <property type="entry name" value="Amino acid/polyamine transporter I"/>
    <property type="match status" value="1"/>
</dbReference>
<keyword evidence="3" id="KW-1003">Cell membrane</keyword>
<evidence type="ECO:0000256" key="7">
    <source>
        <dbReference type="ARBA" id="ARBA00024041"/>
    </source>
</evidence>
<sequence>MTFYSVSGGPFGSESTVSYAGPAYTLLGYLLFPLLWSIPEALVVAELSSTYPEASGFVAWVEEAFGHKMANVEGYLSWISGVTDNSLYPVLFLKYILSDLEKEGFDGDGDDIDFFSYNIFTRWLMLTIMIVLLGFINYRGLTIVSNTALVVCVLSLMPFFVLICVCIPKIDASNWTVVPEGAWGGLGQVDWSSYLNILFWNLNYWDSASIFSGDVKDPARTYPRALSYALLMVTLGYVLPLLVGIGASRADWKDWDEGYFEVVGREVGGRWLGVWIVAAAGISNVGLYCAEMGSDSYQLMGMADRGLLPKALGRRSKYGTPTMGILVGSAGCMFFSLFDFNELIEMVNFLYIFAQFLEFAAFVKLRVSAPNVYRPYKIP</sequence>
<comment type="similarity">
    <text evidence="7">Belongs to the amino acid-polyamine-organocation (APC) superfamily. Polyamine:cation symporter (PHS) (TC 2.A.3.12) family.</text>
</comment>
<dbReference type="GO" id="GO:0015203">
    <property type="term" value="F:polyamine transmembrane transporter activity"/>
    <property type="evidence" value="ECO:0007669"/>
    <property type="project" value="UniProtKB-ARBA"/>
</dbReference>
<evidence type="ECO:0008006" key="11">
    <source>
        <dbReference type="Google" id="ProtNLM"/>
    </source>
</evidence>
<dbReference type="GO" id="GO:0005886">
    <property type="term" value="C:plasma membrane"/>
    <property type="evidence" value="ECO:0007669"/>
    <property type="project" value="UniProtKB-SubCell"/>
</dbReference>
<evidence type="ECO:0000256" key="8">
    <source>
        <dbReference type="SAM" id="Phobius"/>
    </source>
</evidence>
<feature type="transmembrane region" description="Helical" evidence="8">
    <location>
        <begin position="20"/>
        <end position="38"/>
    </location>
</feature>